<reference evidence="2" key="1">
    <citation type="submission" date="2023-01" db="EMBL/GenBank/DDBJ databases">
        <title>Key to firefly adult light organ development and bioluminescence: homeobox transcription factors regulate luciferase expression and transportation to peroxisome.</title>
        <authorList>
            <person name="Fu X."/>
        </authorList>
    </citation>
    <scope>NUCLEOTIDE SEQUENCE [LARGE SCALE GENOMIC DNA]</scope>
</reference>
<dbReference type="Proteomes" id="UP001353858">
    <property type="component" value="Unassembled WGS sequence"/>
</dbReference>
<proteinExistence type="predicted"/>
<sequence>MDVNVVAVKERIHRALLDAERSLSNGFGNTCRLLLELNSCMRNLDRIRSQISLSNYTVIKNSLEQLIVIARENNNINSFGYSAGVINKGKHFKKIVYYKSDRSYYHLKLQLPTYLNCLFNEFNNEFVLRRRYAGTSRATGRRGSDQLTFGICR</sequence>
<evidence type="ECO:0000313" key="2">
    <source>
        <dbReference type="Proteomes" id="UP001353858"/>
    </source>
</evidence>
<dbReference type="EMBL" id="JARPUR010000001">
    <property type="protein sequence ID" value="KAK4885879.1"/>
    <property type="molecule type" value="Genomic_DNA"/>
</dbReference>
<organism evidence="1 2">
    <name type="scientific">Aquatica leii</name>
    <dbReference type="NCBI Taxonomy" id="1421715"/>
    <lineage>
        <taxon>Eukaryota</taxon>
        <taxon>Metazoa</taxon>
        <taxon>Ecdysozoa</taxon>
        <taxon>Arthropoda</taxon>
        <taxon>Hexapoda</taxon>
        <taxon>Insecta</taxon>
        <taxon>Pterygota</taxon>
        <taxon>Neoptera</taxon>
        <taxon>Endopterygota</taxon>
        <taxon>Coleoptera</taxon>
        <taxon>Polyphaga</taxon>
        <taxon>Elateriformia</taxon>
        <taxon>Elateroidea</taxon>
        <taxon>Lampyridae</taxon>
        <taxon>Luciolinae</taxon>
        <taxon>Aquatica</taxon>
    </lineage>
</organism>
<protein>
    <submittedName>
        <fullName evidence="1">Uncharacterized protein</fullName>
    </submittedName>
</protein>
<accession>A0AAN7PGP8</accession>
<dbReference type="AlphaFoldDB" id="A0AAN7PGP8"/>
<evidence type="ECO:0000313" key="1">
    <source>
        <dbReference type="EMBL" id="KAK4885879.1"/>
    </source>
</evidence>
<name>A0AAN7PGP8_9COLE</name>
<gene>
    <name evidence="1" type="ORF">RN001_002150</name>
</gene>
<keyword evidence="2" id="KW-1185">Reference proteome</keyword>
<comment type="caution">
    <text evidence="1">The sequence shown here is derived from an EMBL/GenBank/DDBJ whole genome shotgun (WGS) entry which is preliminary data.</text>
</comment>